<dbReference type="SUPFAM" id="SSF56801">
    <property type="entry name" value="Acetyl-CoA synthetase-like"/>
    <property type="match status" value="1"/>
</dbReference>
<dbReference type="Gene3D" id="3.40.50.12780">
    <property type="entry name" value="N-terminal domain of ligase-like"/>
    <property type="match status" value="1"/>
</dbReference>
<dbReference type="EMBL" id="HE612858">
    <property type="protein sequence ID" value="CCE62310.1"/>
    <property type="molecule type" value="Genomic_DNA"/>
</dbReference>
<dbReference type="InterPro" id="IPR042099">
    <property type="entry name" value="ANL_N_sf"/>
</dbReference>
<dbReference type="GO" id="GO:0005524">
    <property type="term" value="F:ATP binding"/>
    <property type="evidence" value="ECO:0007669"/>
    <property type="project" value="UniProtKB-KW"/>
</dbReference>
<dbReference type="eggNOG" id="KOG1256">
    <property type="taxonomic scope" value="Eukaryota"/>
</dbReference>
<proteinExistence type="predicted"/>
<evidence type="ECO:0000256" key="2">
    <source>
        <dbReference type="ARBA" id="ARBA00022840"/>
    </source>
</evidence>
<sequence>MGNQNKKDYSLVDLINNDPSYKGLKKNLDGFKKGSDEYYLQLFDELPLSSWPDYKTFLKNQAIQINDPLDIMDENTNEYSKTFRSSLSKDNLISCFDTKGMATIYDHFQFIVRNFPDNDCLGVRPTNPETGELEEFYSYQTYKKVNQRAQDLASGIMTIVNSKRKKKLSKNDFIVSILSYNRPEWALLDIACQFYSLPNTSLYETLGPETSEYILNLTETPILFFAKSNLYKIIDMLPDLKYLNTLVCMDELPAEELNILNSSILGKFTNINNESITLFNFSDVENLGKISIVPISPPTLDDLYTISFTSGTTGVPKGVEMLHRNISSGIAFAFSIFKTPEHKKGLQLHDICFLPLAHIFQRMILAYDLSRGVGIGFLHKPDPLVLVEDLQVLKPDFASFVPRILTKFETGIKNALEKSGFQKNVASNIISNKKTRVTARGGHDRSVVNYLVYHRILIDKIRKSLGLSNISYVVTGSAPISKSTLLFLKSSLDIGIRQGYGLTESFAGISLSEPFERDFGSCGAIGISSECRLKSVPSMGYNAKKDLKGELQLRGPQIFTKYFKKPIETSEVLDKDGWFSTGDIAYIDEKGRLYVIDRVKNFFKLSQGEYVAPEKIENIYLSSCPLITQIFVYGDSLHSYLTGIIGIDVEAVNKLMKEEFPEMSTWNDETLILNLNTNSSMRKKLLVLINSYLKTLQGFEKLHNIKVGIEPLQIADDVITPTLKIKRAKASVVFKESLTDLYNEGSLIKNGNL</sequence>
<evidence type="ECO:0000313" key="4">
    <source>
        <dbReference type="EMBL" id="CCE62310.1"/>
    </source>
</evidence>
<protein>
    <recommendedName>
        <fullName evidence="3">AMP-dependent synthetase/ligase domain-containing protein</fullName>
    </recommendedName>
</protein>
<dbReference type="Pfam" id="PF00501">
    <property type="entry name" value="AMP-binding"/>
    <property type="match status" value="1"/>
</dbReference>
<dbReference type="GO" id="GO:0015910">
    <property type="term" value="P:long-chain fatty acid import into peroxisome"/>
    <property type="evidence" value="ECO:0007669"/>
    <property type="project" value="EnsemblFungi"/>
</dbReference>
<dbReference type="GO" id="GO:0005777">
    <property type="term" value="C:peroxisome"/>
    <property type="evidence" value="ECO:0007669"/>
    <property type="project" value="EnsemblFungi"/>
</dbReference>
<name>G8BRD4_TETPH</name>
<dbReference type="GeneID" id="11533626"/>
<dbReference type="STRING" id="1071381.G8BRD4"/>
<dbReference type="GO" id="GO:0005783">
    <property type="term" value="C:endoplasmic reticulum"/>
    <property type="evidence" value="ECO:0007669"/>
    <property type="project" value="TreeGrafter"/>
</dbReference>
<reference evidence="4 5" key="1">
    <citation type="journal article" date="2011" name="Proc. Natl. Acad. Sci. U.S.A.">
        <title>Evolutionary erosion of yeast sex chromosomes by mating-type switching accidents.</title>
        <authorList>
            <person name="Gordon J.L."/>
            <person name="Armisen D."/>
            <person name="Proux-Wera E."/>
            <person name="Oheigeartaigh S.S."/>
            <person name="Byrne K.P."/>
            <person name="Wolfe K.H."/>
        </authorList>
    </citation>
    <scope>NUCLEOTIDE SEQUENCE [LARGE SCALE GENOMIC DNA]</scope>
    <source>
        <strain evidence="5">ATCC 24235 / CBS 4417 / NBRC 1672 / NRRL Y-8282 / UCD 70-5</strain>
    </source>
</reference>
<keyword evidence="1" id="KW-0547">Nucleotide-binding</keyword>
<dbReference type="KEGG" id="tpf:TPHA_0C01540"/>
<accession>G8BRD4</accession>
<evidence type="ECO:0000313" key="5">
    <source>
        <dbReference type="Proteomes" id="UP000005666"/>
    </source>
</evidence>
<organism evidence="4 5">
    <name type="scientific">Tetrapisispora phaffii (strain ATCC 24235 / CBS 4417 / NBRC 1672 / NRRL Y-8282 / UCD 70-5)</name>
    <name type="common">Yeast</name>
    <name type="synonym">Fabospora phaffii</name>
    <dbReference type="NCBI Taxonomy" id="1071381"/>
    <lineage>
        <taxon>Eukaryota</taxon>
        <taxon>Fungi</taxon>
        <taxon>Dikarya</taxon>
        <taxon>Ascomycota</taxon>
        <taxon>Saccharomycotina</taxon>
        <taxon>Saccharomycetes</taxon>
        <taxon>Saccharomycetales</taxon>
        <taxon>Saccharomycetaceae</taxon>
        <taxon>Tetrapisispora</taxon>
    </lineage>
</organism>
<dbReference type="GO" id="GO:0031957">
    <property type="term" value="F:very long-chain fatty acid-CoA ligase activity"/>
    <property type="evidence" value="ECO:0007669"/>
    <property type="project" value="EnsemblFungi"/>
</dbReference>
<dbReference type="Proteomes" id="UP000005666">
    <property type="component" value="Chromosome 3"/>
</dbReference>
<dbReference type="HOGENOM" id="CLU_000022_45_4_1"/>
<dbReference type="GO" id="GO:0004467">
    <property type="term" value="F:long-chain fatty acid-CoA ligase activity"/>
    <property type="evidence" value="ECO:0007669"/>
    <property type="project" value="EnsemblFungi"/>
</dbReference>
<dbReference type="PANTHER" id="PTHR43272">
    <property type="entry name" value="LONG-CHAIN-FATTY-ACID--COA LIGASE"/>
    <property type="match status" value="1"/>
</dbReference>
<keyword evidence="2" id="KW-0067">ATP-binding</keyword>
<dbReference type="GO" id="GO:0031956">
    <property type="term" value="F:medium-chain fatty acid-CoA ligase activity"/>
    <property type="evidence" value="ECO:0007669"/>
    <property type="project" value="EnsemblFungi"/>
</dbReference>
<dbReference type="GO" id="GO:0015916">
    <property type="term" value="P:fatty-acyl-CoA transport"/>
    <property type="evidence" value="ECO:0007669"/>
    <property type="project" value="EnsemblFungi"/>
</dbReference>
<dbReference type="InterPro" id="IPR020845">
    <property type="entry name" value="AMP-binding_CS"/>
</dbReference>
<dbReference type="PROSITE" id="PS00455">
    <property type="entry name" value="AMP_BINDING"/>
    <property type="match status" value="1"/>
</dbReference>
<dbReference type="GO" id="GO:0006635">
    <property type="term" value="P:fatty acid beta-oxidation"/>
    <property type="evidence" value="ECO:0007669"/>
    <property type="project" value="EnsemblFungi"/>
</dbReference>
<feature type="domain" description="AMP-dependent synthetase/ligase" evidence="3">
    <location>
        <begin position="137"/>
        <end position="563"/>
    </location>
</feature>
<evidence type="ECO:0000256" key="1">
    <source>
        <dbReference type="ARBA" id="ARBA00022741"/>
    </source>
</evidence>
<dbReference type="OrthoDB" id="1700726at2759"/>
<dbReference type="AlphaFoldDB" id="G8BRD4"/>
<dbReference type="InterPro" id="IPR000873">
    <property type="entry name" value="AMP-dep_synth/lig_dom"/>
</dbReference>
<dbReference type="OMA" id="WYHSIGL"/>
<evidence type="ECO:0000259" key="3">
    <source>
        <dbReference type="Pfam" id="PF00501"/>
    </source>
</evidence>
<gene>
    <name evidence="4" type="primary">TPHA0C01540</name>
    <name evidence="4" type="ordered locus">TPHA_0C01540</name>
</gene>
<dbReference type="GO" id="GO:0016020">
    <property type="term" value="C:membrane"/>
    <property type="evidence" value="ECO:0007669"/>
    <property type="project" value="TreeGrafter"/>
</dbReference>
<dbReference type="GO" id="GO:0042760">
    <property type="term" value="P:very long-chain fatty acid catabolic process"/>
    <property type="evidence" value="ECO:0007669"/>
    <property type="project" value="EnsemblFungi"/>
</dbReference>
<dbReference type="PANTHER" id="PTHR43272:SF33">
    <property type="entry name" value="AMP-BINDING DOMAIN-CONTAINING PROTEIN-RELATED"/>
    <property type="match status" value="1"/>
</dbReference>
<dbReference type="RefSeq" id="XP_003684744.1">
    <property type="nucleotide sequence ID" value="XM_003684696.1"/>
</dbReference>
<keyword evidence="5" id="KW-1185">Reference proteome</keyword>